<gene>
    <name evidence="2" type="ORF">G3R48_10955</name>
</gene>
<organism evidence="2 3">
    <name type="scientific">Shewanella intestini</name>
    <dbReference type="NCBI Taxonomy" id="2017544"/>
    <lineage>
        <taxon>Bacteria</taxon>
        <taxon>Pseudomonadati</taxon>
        <taxon>Pseudomonadota</taxon>
        <taxon>Gammaproteobacteria</taxon>
        <taxon>Alteromonadales</taxon>
        <taxon>Shewanellaceae</taxon>
        <taxon>Shewanella</taxon>
    </lineage>
</organism>
<reference evidence="2 3" key="1">
    <citation type="submission" date="2020-02" db="EMBL/GenBank/DDBJ databases">
        <title>Shewanella WXL01 sp. nov., a marine bacterium isolated from green algae in Luhuitou Fringing Reef (Northern South China Sea).</title>
        <authorList>
            <person name="Wang X."/>
        </authorList>
    </citation>
    <scope>NUCLEOTIDE SEQUENCE [LARGE SCALE GENOMIC DNA]</scope>
    <source>
        <strain evidence="2 3">MCCC 1A01895</strain>
    </source>
</reference>
<dbReference type="EMBL" id="JAAIKR010000010">
    <property type="protein sequence ID" value="MBR9728493.1"/>
    <property type="molecule type" value="Genomic_DNA"/>
</dbReference>
<name>A0ABS5I3U4_9GAMM</name>
<keyword evidence="1" id="KW-0732">Signal</keyword>
<accession>A0ABS5I3U4</accession>
<sequence length="103" mass="11662">MTYKKIKNRILSSSVLAVSLLMTASTSATIIECNDCSDEQHVNTIKNQPAGDVFVVDFVHRTIDKYRIFEQGSHQKIESSLSEVININQKFAHRKTQLRAPIN</sequence>
<dbReference type="RefSeq" id="WP_153664028.1">
    <property type="nucleotide sequence ID" value="NZ_JAAIKR010000010.1"/>
</dbReference>
<comment type="caution">
    <text evidence="2">The sequence shown here is derived from an EMBL/GenBank/DDBJ whole genome shotgun (WGS) entry which is preliminary data.</text>
</comment>
<feature type="signal peptide" evidence="1">
    <location>
        <begin position="1"/>
        <end position="28"/>
    </location>
</feature>
<evidence type="ECO:0000313" key="2">
    <source>
        <dbReference type="EMBL" id="MBR9728493.1"/>
    </source>
</evidence>
<evidence type="ECO:0000313" key="3">
    <source>
        <dbReference type="Proteomes" id="UP000811844"/>
    </source>
</evidence>
<keyword evidence="3" id="KW-1185">Reference proteome</keyword>
<proteinExistence type="predicted"/>
<evidence type="ECO:0008006" key="4">
    <source>
        <dbReference type="Google" id="ProtNLM"/>
    </source>
</evidence>
<evidence type="ECO:0000256" key="1">
    <source>
        <dbReference type="SAM" id="SignalP"/>
    </source>
</evidence>
<protein>
    <recommendedName>
        <fullName evidence="4">Secreted protein</fullName>
    </recommendedName>
</protein>
<dbReference type="Proteomes" id="UP000811844">
    <property type="component" value="Unassembled WGS sequence"/>
</dbReference>
<feature type="chain" id="PRO_5046818443" description="Secreted protein" evidence="1">
    <location>
        <begin position="29"/>
        <end position="103"/>
    </location>
</feature>